<name>A0A9W9GE68_9EURO</name>
<keyword evidence="1" id="KW-0472">Membrane</keyword>
<protein>
    <submittedName>
        <fullName evidence="2">Uncharacterized protein</fullName>
    </submittedName>
</protein>
<keyword evidence="1" id="KW-0812">Transmembrane</keyword>
<dbReference type="EMBL" id="JAPQKH010000001">
    <property type="protein sequence ID" value="KAJ5116976.1"/>
    <property type="molecule type" value="Genomic_DNA"/>
</dbReference>
<organism evidence="2 3">
    <name type="scientific">Penicillium angulare</name>
    <dbReference type="NCBI Taxonomy" id="116970"/>
    <lineage>
        <taxon>Eukaryota</taxon>
        <taxon>Fungi</taxon>
        <taxon>Dikarya</taxon>
        <taxon>Ascomycota</taxon>
        <taxon>Pezizomycotina</taxon>
        <taxon>Eurotiomycetes</taxon>
        <taxon>Eurotiomycetidae</taxon>
        <taxon>Eurotiales</taxon>
        <taxon>Aspergillaceae</taxon>
        <taxon>Penicillium</taxon>
    </lineage>
</organism>
<accession>A0A9W9GE68</accession>
<reference evidence="2" key="1">
    <citation type="submission" date="2022-11" db="EMBL/GenBank/DDBJ databases">
        <authorList>
            <person name="Petersen C."/>
        </authorList>
    </citation>
    <scope>NUCLEOTIDE SEQUENCE</scope>
    <source>
        <strain evidence="2">IBT 30069</strain>
    </source>
</reference>
<dbReference type="OrthoDB" id="5054768at2759"/>
<dbReference type="Proteomes" id="UP001149165">
    <property type="component" value="Unassembled WGS sequence"/>
</dbReference>
<reference evidence="2" key="2">
    <citation type="journal article" date="2023" name="IMA Fungus">
        <title>Comparative genomic study of the Penicillium genus elucidates a diverse pangenome and 15 lateral gene transfer events.</title>
        <authorList>
            <person name="Petersen C."/>
            <person name="Sorensen T."/>
            <person name="Nielsen M.R."/>
            <person name="Sondergaard T.E."/>
            <person name="Sorensen J.L."/>
            <person name="Fitzpatrick D.A."/>
            <person name="Frisvad J.C."/>
            <person name="Nielsen K.L."/>
        </authorList>
    </citation>
    <scope>NUCLEOTIDE SEQUENCE</scope>
    <source>
        <strain evidence="2">IBT 30069</strain>
    </source>
</reference>
<keyword evidence="3" id="KW-1185">Reference proteome</keyword>
<comment type="caution">
    <text evidence="2">The sequence shown here is derived from an EMBL/GenBank/DDBJ whole genome shotgun (WGS) entry which is preliminary data.</text>
</comment>
<evidence type="ECO:0000313" key="3">
    <source>
        <dbReference type="Proteomes" id="UP001149165"/>
    </source>
</evidence>
<dbReference type="AlphaFoldDB" id="A0A9W9GE68"/>
<sequence>MKLTPYSWVDYVNNATTESDAPTNAFVKDIFNLTLSSGTKKAPYDLTGTIENADSMLASFNMDLKSCDNSTETSQNQMTLVDRDWSNNAGWNWTYPAVEIQFDSQTANFTLNGYAAAIPYLINRVDPLSALGPDEVQGRIKVSFYGVIDPYYSDTLVNTSSTPTWLRTVGFGNNSVNIGYNSGSVALLRPIYWVVTIGTLLSLVLVYL</sequence>
<feature type="transmembrane region" description="Helical" evidence="1">
    <location>
        <begin position="190"/>
        <end position="207"/>
    </location>
</feature>
<proteinExistence type="predicted"/>
<keyword evidence="1" id="KW-1133">Transmembrane helix</keyword>
<gene>
    <name evidence="2" type="ORF">N7456_001324</name>
</gene>
<evidence type="ECO:0000313" key="2">
    <source>
        <dbReference type="EMBL" id="KAJ5116976.1"/>
    </source>
</evidence>
<evidence type="ECO:0000256" key="1">
    <source>
        <dbReference type="SAM" id="Phobius"/>
    </source>
</evidence>